<comment type="catalytic activity">
    <reaction evidence="6">
        <text>cutin + H2O = cutin monomers.</text>
        <dbReference type="EC" id="3.1.1.74"/>
    </reaction>
</comment>
<feature type="compositionally biased region" description="Basic and acidic residues" evidence="9">
    <location>
        <begin position="1"/>
        <end position="12"/>
    </location>
</feature>
<dbReference type="PANTHER" id="PTHR48250:SF1">
    <property type="entry name" value="CUTINASE"/>
    <property type="match status" value="1"/>
</dbReference>
<evidence type="ECO:0000256" key="2">
    <source>
        <dbReference type="ARBA" id="ARBA00013095"/>
    </source>
</evidence>
<evidence type="ECO:0000256" key="8">
    <source>
        <dbReference type="PIRSR" id="PIRSR611150-2"/>
    </source>
</evidence>
<gene>
    <name evidence="10" type="ORF">MYCIT1_LOCUS22992</name>
</gene>
<dbReference type="AlphaFoldDB" id="A0AAD2K3A6"/>
<sequence length="232" mass="23674">MGACEGARHEVPKAVCAPLRPRAPRPAPRTRTADERSAARRVRGRHGALTLPSRGPRSDADRPQVFFARGTTEPAPIGTLVGPPLAAALQRALRAKGNLTLAFAGVGYAADVLGFLEGGDPQGARAMANDLTSAASACPKAALVTAGYSQGGQLVHNSARLLSPAVQARISAAVIFGDPDNGSAVSGVSALRTHVVCHAGDDICLHGDLVLEPHLTYGADTPSAAAFIAGKV</sequence>
<feature type="region of interest" description="Disordered" evidence="9">
    <location>
        <begin position="1"/>
        <end position="62"/>
    </location>
</feature>
<comment type="caution">
    <text evidence="10">The sequence shown here is derived from an EMBL/GenBank/DDBJ whole genome shotgun (WGS) entry which is preliminary data.</text>
</comment>
<keyword evidence="5 8" id="KW-1015">Disulfide bond</keyword>
<protein>
    <recommendedName>
        <fullName evidence="2">cutinase</fullName>
        <ecNumber evidence="2">3.1.1.74</ecNumber>
    </recommendedName>
</protein>
<evidence type="ECO:0000256" key="4">
    <source>
        <dbReference type="ARBA" id="ARBA00022801"/>
    </source>
</evidence>
<dbReference type="SMART" id="SM01110">
    <property type="entry name" value="Cutinase"/>
    <property type="match status" value="1"/>
</dbReference>
<accession>A0AAD2K3A6</accession>
<feature type="disulfide bond" evidence="8">
    <location>
        <begin position="197"/>
        <end position="204"/>
    </location>
</feature>
<dbReference type="GO" id="GO:0016052">
    <property type="term" value="P:carbohydrate catabolic process"/>
    <property type="evidence" value="ECO:0007669"/>
    <property type="project" value="TreeGrafter"/>
</dbReference>
<dbReference type="PANTHER" id="PTHR48250">
    <property type="entry name" value="CUTINASE 2-RELATED"/>
    <property type="match status" value="1"/>
</dbReference>
<dbReference type="Pfam" id="PF01083">
    <property type="entry name" value="Cutinase"/>
    <property type="match status" value="1"/>
</dbReference>
<comment type="similarity">
    <text evidence="1">Belongs to the cutinase family.</text>
</comment>
<dbReference type="SUPFAM" id="SSF53474">
    <property type="entry name" value="alpha/beta-Hydrolases"/>
    <property type="match status" value="1"/>
</dbReference>
<organism evidence="10 11">
    <name type="scientific">Mycena citricolor</name>
    <dbReference type="NCBI Taxonomy" id="2018698"/>
    <lineage>
        <taxon>Eukaryota</taxon>
        <taxon>Fungi</taxon>
        <taxon>Dikarya</taxon>
        <taxon>Basidiomycota</taxon>
        <taxon>Agaricomycotina</taxon>
        <taxon>Agaricomycetes</taxon>
        <taxon>Agaricomycetidae</taxon>
        <taxon>Agaricales</taxon>
        <taxon>Marasmiineae</taxon>
        <taxon>Mycenaceae</taxon>
        <taxon>Mycena</taxon>
    </lineage>
</organism>
<evidence type="ECO:0000256" key="1">
    <source>
        <dbReference type="ARBA" id="ARBA00007534"/>
    </source>
</evidence>
<evidence type="ECO:0000313" key="10">
    <source>
        <dbReference type="EMBL" id="CAK5275306.1"/>
    </source>
</evidence>
<name>A0AAD2K3A6_9AGAR</name>
<keyword evidence="4" id="KW-0378">Hydrolase</keyword>
<evidence type="ECO:0000313" key="11">
    <source>
        <dbReference type="Proteomes" id="UP001295794"/>
    </source>
</evidence>
<evidence type="ECO:0000256" key="6">
    <source>
        <dbReference type="ARBA" id="ARBA00034045"/>
    </source>
</evidence>
<evidence type="ECO:0000256" key="5">
    <source>
        <dbReference type="ARBA" id="ARBA00023157"/>
    </source>
</evidence>
<dbReference type="PRINTS" id="PR00129">
    <property type="entry name" value="CUTINASE"/>
</dbReference>
<evidence type="ECO:0000256" key="7">
    <source>
        <dbReference type="PIRSR" id="PIRSR611150-1"/>
    </source>
</evidence>
<evidence type="ECO:0000256" key="3">
    <source>
        <dbReference type="ARBA" id="ARBA00022729"/>
    </source>
</evidence>
<dbReference type="Proteomes" id="UP001295794">
    <property type="component" value="Unassembled WGS sequence"/>
</dbReference>
<dbReference type="InterPro" id="IPR000675">
    <property type="entry name" value="Cutinase/axe"/>
</dbReference>
<dbReference type="EMBL" id="CAVNYO010000405">
    <property type="protein sequence ID" value="CAK5275306.1"/>
    <property type="molecule type" value="Genomic_DNA"/>
</dbReference>
<dbReference type="GO" id="GO:0005576">
    <property type="term" value="C:extracellular region"/>
    <property type="evidence" value="ECO:0007669"/>
    <property type="project" value="InterPro"/>
</dbReference>
<proteinExistence type="inferred from homology"/>
<keyword evidence="3" id="KW-0732">Signal</keyword>
<evidence type="ECO:0000256" key="9">
    <source>
        <dbReference type="SAM" id="MobiDB-lite"/>
    </source>
</evidence>
<dbReference type="InterPro" id="IPR011150">
    <property type="entry name" value="Cutinase_monf"/>
</dbReference>
<reference evidence="10" key="1">
    <citation type="submission" date="2023-11" db="EMBL/GenBank/DDBJ databases">
        <authorList>
            <person name="De Vega J J."/>
            <person name="De Vega J J."/>
        </authorList>
    </citation>
    <scope>NUCLEOTIDE SEQUENCE</scope>
</reference>
<feature type="active site" evidence="7">
    <location>
        <position position="201"/>
    </location>
</feature>
<dbReference type="InterPro" id="IPR029058">
    <property type="entry name" value="AB_hydrolase_fold"/>
</dbReference>
<feature type="active site" description="Nucleophile" evidence="7">
    <location>
        <position position="149"/>
    </location>
</feature>
<dbReference type="EC" id="3.1.1.74" evidence="2"/>
<keyword evidence="11" id="KW-1185">Reference proteome</keyword>
<feature type="active site" description="Proton donor/acceptor" evidence="7">
    <location>
        <position position="214"/>
    </location>
</feature>
<dbReference type="Gene3D" id="3.40.50.1820">
    <property type="entry name" value="alpha/beta hydrolase"/>
    <property type="match status" value="1"/>
</dbReference>
<dbReference type="GO" id="GO:0050525">
    <property type="term" value="F:cutinase activity"/>
    <property type="evidence" value="ECO:0007669"/>
    <property type="project" value="UniProtKB-EC"/>
</dbReference>